<reference evidence="10 11" key="1">
    <citation type="journal article" date="2015" name="Nature">
        <title>rRNA introns, odd ribosomes, and small enigmatic genomes across a large radiation of phyla.</title>
        <authorList>
            <person name="Brown C.T."/>
            <person name="Hug L.A."/>
            <person name="Thomas B.C."/>
            <person name="Sharon I."/>
            <person name="Castelle C.J."/>
            <person name="Singh A."/>
            <person name="Wilkins M.J."/>
            <person name="Williams K.H."/>
            <person name="Banfield J.F."/>
        </authorList>
    </citation>
    <scope>NUCLEOTIDE SEQUENCE [LARGE SCALE GENOMIC DNA]</scope>
</reference>
<evidence type="ECO:0000256" key="6">
    <source>
        <dbReference type="ARBA" id="ARBA00022989"/>
    </source>
</evidence>
<evidence type="ECO:0000256" key="2">
    <source>
        <dbReference type="ARBA" id="ARBA00022475"/>
    </source>
</evidence>
<dbReference type="Proteomes" id="UP000034172">
    <property type="component" value="Unassembled WGS sequence"/>
</dbReference>
<keyword evidence="2" id="KW-1003">Cell membrane</keyword>
<feature type="transmembrane region" description="Helical" evidence="8">
    <location>
        <begin position="69"/>
        <end position="86"/>
    </location>
</feature>
<evidence type="ECO:0000313" key="11">
    <source>
        <dbReference type="Proteomes" id="UP000034172"/>
    </source>
</evidence>
<dbReference type="STRING" id="1618392.UW41_C0008G0015"/>
<dbReference type="PANTHER" id="PTHR33908">
    <property type="entry name" value="MANNOSYLTRANSFERASE YKCB-RELATED"/>
    <property type="match status" value="1"/>
</dbReference>
<dbReference type="GO" id="GO:0005886">
    <property type="term" value="C:plasma membrane"/>
    <property type="evidence" value="ECO:0007669"/>
    <property type="project" value="UniProtKB-SubCell"/>
</dbReference>
<comment type="subcellular location">
    <subcellularLocation>
        <location evidence="1">Cell membrane</location>
        <topology evidence="1">Multi-pass membrane protein</topology>
    </subcellularLocation>
</comment>
<evidence type="ECO:0000256" key="7">
    <source>
        <dbReference type="ARBA" id="ARBA00023136"/>
    </source>
</evidence>
<dbReference type="Pfam" id="PF13231">
    <property type="entry name" value="PMT_2"/>
    <property type="match status" value="1"/>
</dbReference>
<dbReference type="EMBL" id="LCIE01000008">
    <property type="protein sequence ID" value="KKT49330.1"/>
    <property type="molecule type" value="Genomic_DNA"/>
</dbReference>
<feature type="transmembrane region" description="Helical" evidence="8">
    <location>
        <begin position="93"/>
        <end position="111"/>
    </location>
</feature>
<sequence>MKKHLPIILILILASFLRLFSLDKFPAGLNADEAAIGYNAWSLLETGKDEHSVSWPLVFRSFDDYKPPVYFYLVVPFVKIIGLNVWSVRLPSALLGIASVYLLYLVVYLLFKKKTTDESCHVKTNNFALITALILAVSPWHLQFSRGGWEVNAALFFILLGVWGFLMGLDQPKYFFIFVTSMALSLYTYHSARLISPLIALTLVILYWKDIYNFRLTFNRHSGLDPESIWKTIPQKLKIILSAVILGLLLSFPLATQLLSKEGQSRFTGVSVFSDSGPLWQALEMRRAHQEDTIHVKALHNQYLSYGLRFVKNYLSHFSPRFLFVTGDEIARSKVPEMGQTYLFLIPFYFLGLFSLLKLDSKGKVFTLVWFLVAPLAASLTFQSPHALRSQNMVIPLSIISGLGLSVALNLLFRSGKKWLVGSISVLLLLFGAYSVARYLHLYYVHYPKTLPYAWQYGFDQIAAYAKVNYDIYDHIIITDRYDQPYILMAFFLKYPPQTLQKELVMTPRDKFGFSTVRSFGKLEFRQINYGEDKKLPNTLIISADEPVDDKEVIYTINDPAGHPMYKFLSTK</sequence>
<feature type="transmembrane region" description="Helical" evidence="8">
    <location>
        <begin position="419"/>
        <end position="440"/>
    </location>
</feature>
<name>A0A0G1HQX4_9BACT</name>
<dbReference type="GO" id="GO:0016763">
    <property type="term" value="F:pentosyltransferase activity"/>
    <property type="evidence" value="ECO:0007669"/>
    <property type="project" value="TreeGrafter"/>
</dbReference>
<dbReference type="GO" id="GO:0009103">
    <property type="term" value="P:lipopolysaccharide biosynthetic process"/>
    <property type="evidence" value="ECO:0007669"/>
    <property type="project" value="UniProtKB-ARBA"/>
</dbReference>
<evidence type="ECO:0000313" key="10">
    <source>
        <dbReference type="EMBL" id="KKT49330.1"/>
    </source>
</evidence>
<keyword evidence="7 8" id="KW-0472">Membrane</keyword>
<dbReference type="InterPro" id="IPR050297">
    <property type="entry name" value="LipidA_mod_glycosyltrf_83"/>
</dbReference>
<feature type="transmembrane region" description="Helical" evidence="8">
    <location>
        <begin position="149"/>
        <end position="166"/>
    </location>
</feature>
<dbReference type="GO" id="GO:0010041">
    <property type="term" value="P:response to iron(III) ion"/>
    <property type="evidence" value="ECO:0007669"/>
    <property type="project" value="TreeGrafter"/>
</dbReference>
<feature type="transmembrane region" description="Helical" evidence="8">
    <location>
        <begin position="239"/>
        <end position="259"/>
    </location>
</feature>
<evidence type="ECO:0000256" key="5">
    <source>
        <dbReference type="ARBA" id="ARBA00022692"/>
    </source>
</evidence>
<evidence type="ECO:0000256" key="4">
    <source>
        <dbReference type="ARBA" id="ARBA00022679"/>
    </source>
</evidence>
<evidence type="ECO:0000256" key="8">
    <source>
        <dbReference type="SAM" id="Phobius"/>
    </source>
</evidence>
<dbReference type="PANTHER" id="PTHR33908:SF3">
    <property type="entry name" value="UNDECAPRENYL PHOSPHATE-ALPHA-4-AMINO-4-DEOXY-L-ARABINOSE ARABINOSYL TRANSFERASE"/>
    <property type="match status" value="1"/>
</dbReference>
<keyword evidence="5 8" id="KW-0812">Transmembrane</keyword>
<evidence type="ECO:0000259" key="9">
    <source>
        <dbReference type="Pfam" id="PF13231"/>
    </source>
</evidence>
<feature type="domain" description="Glycosyltransferase RgtA/B/C/D-like" evidence="9">
    <location>
        <begin position="66"/>
        <end position="206"/>
    </location>
</feature>
<dbReference type="AlphaFoldDB" id="A0A0G1HQX4"/>
<keyword evidence="3" id="KW-0328">Glycosyltransferase</keyword>
<feature type="transmembrane region" description="Helical" evidence="8">
    <location>
        <begin position="342"/>
        <end position="359"/>
    </location>
</feature>
<gene>
    <name evidence="10" type="ORF">UW41_C0008G0015</name>
</gene>
<dbReference type="InterPro" id="IPR038731">
    <property type="entry name" value="RgtA/B/C-like"/>
</dbReference>
<feature type="transmembrane region" description="Helical" evidence="8">
    <location>
        <begin position="123"/>
        <end position="142"/>
    </location>
</feature>
<organism evidence="10 11">
    <name type="scientific">Candidatus Collierbacteria bacterium GW2011_GWC2_44_18</name>
    <dbReference type="NCBI Taxonomy" id="1618392"/>
    <lineage>
        <taxon>Bacteria</taxon>
        <taxon>Candidatus Collieribacteriota</taxon>
    </lineage>
</organism>
<keyword evidence="6 8" id="KW-1133">Transmembrane helix</keyword>
<feature type="transmembrane region" description="Helical" evidence="8">
    <location>
        <begin position="394"/>
        <end position="413"/>
    </location>
</feature>
<evidence type="ECO:0000256" key="3">
    <source>
        <dbReference type="ARBA" id="ARBA00022676"/>
    </source>
</evidence>
<protein>
    <recommendedName>
        <fullName evidence="9">Glycosyltransferase RgtA/B/C/D-like domain-containing protein</fullName>
    </recommendedName>
</protein>
<proteinExistence type="predicted"/>
<keyword evidence="4" id="KW-0808">Transferase</keyword>
<evidence type="ECO:0000256" key="1">
    <source>
        <dbReference type="ARBA" id="ARBA00004651"/>
    </source>
</evidence>
<accession>A0A0G1HQX4</accession>
<feature type="transmembrane region" description="Helical" evidence="8">
    <location>
        <begin position="365"/>
        <end position="382"/>
    </location>
</feature>
<feature type="transmembrane region" description="Helical" evidence="8">
    <location>
        <begin position="194"/>
        <end position="212"/>
    </location>
</feature>
<comment type="caution">
    <text evidence="10">The sequence shown here is derived from an EMBL/GenBank/DDBJ whole genome shotgun (WGS) entry which is preliminary data.</text>
</comment>